<keyword evidence="2" id="KW-0227">DNA damage</keyword>
<evidence type="ECO:0000313" key="7">
    <source>
        <dbReference type="Proteomes" id="UP000031594"/>
    </source>
</evidence>
<comment type="subunit">
    <text evidence="2">Homodimer. Interacts with LigD.</text>
</comment>
<dbReference type="SUPFAM" id="SSF100939">
    <property type="entry name" value="SPOC domain-like"/>
    <property type="match status" value="1"/>
</dbReference>
<keyword evidence="2" id="KW-0234">DNA repair</keyword>
<dbReference type="InterPro" id="IPR006164">
    <property type="entry name" value="DNA_bd_Ku70/Ku80"/>
</dbReference>
<dbReference type="PANTHER" id="PTHR41251:SF1">
    <property type="entry name" value="NON-HOMOLOGOUS END JOINING PROTEIN KU"/>
    <property type="match status" value="1"/>
</dbReference>
<dbReference type="SMART" id="SM00559">
    <property type="entry name" value="Ku78"/>
    <property type="match status" value="1"/>
</dbReference>
<protein>
    <recommendedName>
        <fullName evidence="2">Non-homologous end joining protein Ku</fullName>
    </recommendedName>
</protein>
<dbReference type="STRING" id="1202785.A946_04040"/>
<dbReference type="NCBIfam" id="TIGR02772">
    <property type="entry name" value="Ku_bact"/>
    <property type="match status" value="1"/>
</dbReference>
<dbReference type="EMBL" id="JQNX01000003">
    <property type="protein sequence ID" value="KIE58627.1"/>
    <property type="molecule type" value="Genomic_DNA"/>
</dbReference>
<feature type="compositionally biased region" description="Polar residues" evidence="3">
    <location>
        <begin position="261"/>
        <end position="270"/>
    </location>
</feature>
<accession>A0A0C1RKQ6</accession>
<dbReference type="GO" id="GO:0006303">
    <property type="term" value="P:double-strand break repair via nonhomologous end joining"/>
    <property type="evidence" value="ECO:0007669"/>
    <property type="project" value="UniProtKB-UniRule"/>
</dbReference>
<dbReference type="GO" id="GO:0006310">
    <property type="term" value="P:DNA recombination"/>
    <property type="evidence" value="ECO:0007669"/>
    <property type="project" value="UniProtKB-KW"/>
</dbReference>
<dbReference type="AlphaFoldDB" id="A0A0C1RKQ6"/>
<evidence type="ECO:0000313" key="8">
    <source>
        <dbReference type="Proteomes" id="UP000315925"/>
    </source>
</evidence>
<sequence length="281" mass="32511">MRALWKGTISFGLVTIPVKLYPAIKTEPLRFKFLRRSDLSPITNKRVAVTDQKEVPWDQVVRGYEYEKGKFVILKDEDFDRVDVEAIHTVKVLDFVALSEIDPIYFEKPYYLFPDKGGEKAYQLFHYGLIKTGKTAIAKIILHNKEHLAALKPKNSFLTLELMYFQREIVDPKELGSPPKVELDEREKKMAIELIEKMSVPWDPSRYQDEYSKAIEKLIKEKIKKGYTEVSKERKPQTIGKEQKDLVSLLEESLRMGNGRSRISTGSGLKQENKKGKKGKE</sequence>
<dbReference type="PANTHER" id="PTHR41251">
    <property type="entry name" value="NON-HOMOLOGOUS END JOINING PROTEIN KU"/>
    <property type="match status" value="1"/>
</dbReference>
<reference evidence="8" key="3">
    <citation type="submission" date="2019-03" db="EMBL/GenBank/DDBJ databases">
        <title>Complete genome of Methylacidiphilum kamchatkense Kam1.</title>
        <authorList>
            <person name="Kruse T."/>
            <person name="Murarilal Ratnadevi C."/>
            <person name="Erikstad H.-A."/>
            <person name="Birkeland N.-K."/>
        </authorList>
    </citation>
    <scope>NUCLEOTIDE SEQUENCE [LARGE SCALE GENOMIC DNA]</scope>
    <source>
        <strain evidence="8">kam1</strain>
    </source>
</reference>
<keyword evidence="1 2" id="KW-0238">DNA-binding</keyword>
<keyword evidence="7" id="KW-1185">Reference proteome</keyword>
<evidence type="ECO:0000256" key="3">
    <source>
        <dbReference type="SAM" id="MobiDB-lite"/>
    </source>
</evidence>
<dbReference type="InterPro" id="IPR016194">
    <property type="entry name" value="SPOC-like_C_dom_sf"/>
</dbReference>
<dbReference type="HAMAP" id="MF_01875">
    <property type="entry name" value="Prokaryotic_Ku"/>
    <property type="match status" value="1"/>
</dbReference>
<gene>
    <name evidence="2" type="primary">ku</name>
    <name evidence="5" type="ORF">A946_04040</name>
    <name evidence="6" type="ORF">kam1_745</name>
</gene>
<dbReference type="KEGG" id="mkc:kam1_745"/>
<evidence type="ECO:0000259" key="4">
    <source>
        <dbReference type="SMART" id="SM00559"/>
    </source>
</evidence>
<reference evidence="6" key="2">
    <citation type="journal article" date="2019" name="BMC Genomics">
        <title>Complete genome sequence analysis of the thermoacidophilic verrucomicrobial methanotroph 'Candidatus Methylacidiphilum kamchatkense' strain Kam1 and comparison with its closest relatives.</title>
        <authorList>
            <person name="Kruse T."/>
            <person name="Ratnadevi C.M."/>
            <person name="Erikstad H.A."/>
            <person name="Birkeland N.K."/>
        </authorList>
    </citation>
    <scope>NUCLEOTIDE SEQUENCE</scope>
    <source>
        <strain evidence="6">Kam1</strain>
    </source>
</reference>
<feature type="region of interest" description="Disordered" evidence="3">
    <location>
        <begin position="255"/>
        <end position="281"/>
    </location>
</feature>
<reference evidence="5 7" key="1">
    <citation type="submission" date="2014-08" db="EMBL/GenBank/DDBJ databases">
        <title>Methylacidiphilum kamchatkense strain Kam1 draft genome sequence.</title>
        <authorList>
            <person name="Birkeland N.-K."/>
            <person name="Erikstad H.A."/>
        </authorList>
    </citation>
    <scope>NUCLEOTIDE SEQUENCE [LARGE SCALE GENOMIC DNA]</scope>
    <source>
        <strain evidence="5 7">Kam1</strain>
    </source>
</reference>
<organism evidence="6 8">
    <name type="scientific">Methylacidiphilum kamchatkense Kam1</name>
    <dbReference type="NCBI Taxonomy" id="1202785"/>
    <lineage>
        <taxon>Bacteria</taxon>
        <taxon>Pseudomonadati</taxon>
        <taxon>Verrucomicrobiota</taxon>
        <taxon>Methylacidiphilae</taxon>
        <taxon>Methylacidiphilales</taxon>
        <taxon>Methylacidiphilaceae</taxon>
        <taxon>Methylacidiphilum (ex Ratnadevi et al. 2023)</taxon>
    </lineage>
</organism>
<evidence type="ECO:0000313" key="6">
    <source>
        <dbReference type="EMBL" id="QDQ41991.1"/>
    </source>
</evidence>
<dbReference type="PIRSF" id="PIRSF006493">
    <property type="entry name" value="Prok_Ku"/>
    <property type="match status" value="1"/>
</dbReference>
<evidence type="ECO:0000256" key="1">
    <source>
        <dbReference type="ARBA" id="ARBA00023125"/>
    </source>
</evidence>
<dbReference type="Pfam" id="PF02735">
    <property type="entry name" value="Ku"/>
    <property type="match status" value="1"/>
</dbReference>
<feature type="domain" description="Ku" evidence="4">
    <location>
        <begin position="52"/>
        <end position="186"/>
    </location>
</feature>
<comment type="function">
    <text evidence="2">With LigD forms a non-homologous end joining (NHEJ) DNA repair enzyme, which repairs dsDNA breaks with reduced fidelity. Binds linear dsDNA with 5'- and 3'- overhangs but not closed circular dsDNA nor ssDNA. Recruits and stimulates the ligase activity of LigD.</text>
</comment>
<evidence type="ECO:0000313" key="5">
    <source>
        <dbReference type="EMBL" id="KIE58627.1"/>
    </source>
</evidence>
<keyword evidence="2" id="KW-0233">DNA recombination</keyword>
<dbReference type="GO" id="GO:0003690">
    <property type="term" value="F:double-stranded DNA binding"/>
    <property type="evidence" value="ECO:0007669"/>
    <property type="project" value="UniProtKB-UniRule"/>
</dbReference>
<dbReference type="RefSeq" id="WP_039721107.1">
    <property type="nucleotide sequence ID" value="NZ_CP037899.1"/>
</dbReference>
<name>A0A0C1RKQ6_9BACT</name>
<dbReference type="InterPro" id="IPR009187">
    <property type="entry name" value="Prok_Ku"/>
</dbReference>
<dbReference type="OrthoDB" id="9795084at2"/>
<dbReference type="Proteomes" id="UP000315925">
    <property type="component" value="Chromosome"/>
</dbReference>
<evidence type="ECO:0000256" key="2">
    <source>
        <dbReference type="HAMAP-Rule" id="MF_01875"/>
    </source>
</evidence>
<proteinExistence type="inferred from homology"/>
<dbReference type="EMBL" id="CP037899">
    <property type="protein sequence ID" value="QDQ41991.1"/>
    <property type="molecule type" value="Genomic_DNA"/>
</dbReference>
<dbReference type="Proteomes" id="UP000031594">
    <property type="component" value="Unassembled WGS sequence"/>
</dbReference>
<comment type="similarity">
    <text evidence="2">Belongs to the prokaryotic Ku family.</text>
</comment>
<dbReference type="Gene3D" id="2.40.290.10">
    <property type="match status" value="1"/>
</dbReference>